<dbReference type="AlphaFoldDB" id="A0A212IZI5"/>
<evidence type="ECO:0008006" key="3">
    <source>
        <dbReference type="Google" id="ProtNLM"/>
    </source>
</evidence>
<gene>
    <name evidence="2" type="ORF">KL86DYS2_10394</name>
</gene>
<feature type="transmembrane region" description="Helical" evidence="1">
    <location>
        <begin position="86"/>
        <end position="106"/>
    </location>
</feature>
<evidence type="ECO:0000313" key="2">
    <source>
        <dbReference type="EMBL" id="SBV92616.1"/>
    </source>
</evidence>
<protein>
    <recommendedName>
        <fullName evidence="3">DUF4293 family protein</fullName>
    </recommendedName>
</protein>
<keyword evidence="1" id="KW-0472">Membrane</keyword>
<name>A0A212IZI5_9BACT</name>
<proteinExistence type="predicted"/>
<organism evidence="2">
    <name type="scientific">uncultured Dysgonomonas sp</name>
    <dbReference type="NCBI Taxonomy" id="206096"/>
    <lineage>
        <taxon>Bacteria</taxon>
        <taxon>Pseudomonadati</taxon>
        <taxon>Bacteroidota</taxon>
        <taxon>Bacteroidia</taxon>
        <taxon>Bacteroidales</taxon>
        <taxon>Dysgonomonadaceae</taxon>
        <taxon>Dysgonomonas</taxon>
        <taxon>environmental samples</taxon>
    </lineage>
</organism>
<dbReference type="Pfam" id="PF14126">
    <property type="entry name" value="DUF4293"/>
    <property type="match status" value="1"/>
</dbReference>
<feature type="transmembrane region" description="Helical" evidence="1">
    <location>
        <begin position="118"/>
        <end position="137"/>
    </location>
</feature>
<dbReference type="RefSeq" id="WP_291127218.1">
    <property type="nucleotide sequence ID" value="NZ_LT599021.1"/>
</dbReference>
<keyword evidence="1" id="KW-1133">Transmembrane helix</keyword>
<evidence type="ECO:0000256" key="1">
    <source>
        <dbReference type="SAM" id="Phobius"/>
    </source>
</evidence>
<accession>A0A212IZI5</accession>
<feature type="transmembrane region" description="Helical" evidence="1">
    <location>
        <begin position="7"/>
        <end position="26"/>
    </location>
</feature>
<sequence>MIQRIQSIFLLLTTILMGATFVIPSLEITSEGLKFSSILFNSLGIFDSSISYHAWGAAIFCALSAIVAFLNIFLYNKRKLQIKLGLFTALLIAIYYVTAAFYVSAFLDKITPGYSLNIQLGIIFPVLALIFDLLAVSRIKKDEKLVKSLDRIR</sequence>
<feature type="transmembrane region" description="Helical" evidence="1">
    <location>
        <begin position="52"/>
        <end position="74"/>
    </location>
</feature>
<dbReference type="InterPro" id="IPR025635">
    <property type="entry name" value="DUF4293"/>
</dbReference>
<keyword evidence="1" id="KW-0812">Transmembrane</keyword>
<reference evidence="2" key="1">
    <citation type="submission" date="2016-04" db="EMBL/GenBank/DDBJ databases">
        <authorList>
            <person name="Evans L.H."/>
            <person name="Alamgir A."/>
            <person name="Owens N."/>
            <person name="Weber N.D."/>
            <person name="Virtaneva K."/>
            <person name="Barbian K."/>
            <person name="Babar A."/>
            <person name="Rosenke K."/>
        </authorList>
    </citation>
    <scope>NUCLEOTIDE SEQUENCE</scope>
    <source>
        <strain evidence="2">86-2</strain>
    </source>
</reference>
<dbReference type="EMBL" id="FLUL01000001">
    <property type="protein sequence ID" value="SBV92616.1"/>
    <property type="molecule type" value="Genomic_DNA"/>
</dbReference>